<comment type="caution">
    <text evidence="1">The sequence shown here is derived from an EMBL/GenBank/DDBJ whole genome shotgun (WGS) entry which is preliminary data.</text>
</comment>
<gene>
    <name evidence="1" type="ORF">L2E82_29242</name>
</gene>
<sequence length="226" mass="25834">MHDRYEDSRELIWDRVIEDPSRSLSMGPKIWNHDFVQSSEEEWSDADDDGLGSDAHEYYEEDRICNLDFGQIKSQPNKYKPTLNSLGENKSNESIGGPAKADIETPVVPDLNNSPQSSRFFSFVDIDDNMEEDFDFSEEAEVEQAITDAIERKRRHKKKGSRKSQNKGANKSGSKRSNKICRESISSHKEEINQTIKIGEELGIQFNGNQDVVEKVVYREGATLKR</sequence>
<evidence type="ECO:0000313" key="1">
    <source>
        <dbReference type="EMBL" id="KAI3738944.1"/>
    </source>
</evidence>
<accession>A0ACB9CX95</accession>
<reference evidence="1 2" key="2">
    <citation type="journal article" date="2022" name="Mol. Ecol. Resour.">
        <title>The genomes of chicory, endive, great burdock and yacon provide insights into Asteraceae paleo-polyploidization history and plant inulin production.</title>
        <authorList>
            <person name="Fan W."/>
            <person name="Wang S."/>
            <person name="Wang H."/>
            <person name="Wang A."/>
            <person name="Jiang F."/>
            <person name="Liu H."/>
            <person name="Zhao H."/>
            <person name="Xu D."/>
            <person name="Zhang Y."/>
        </authorList>
    </citation>
    <scope>NUCLEOTIDE SEQUENCE [LARGE SCALE GENOMIC DNA]</scope>
    <source>
        <strain evidence="2">cv. Punajuju</strain>
        <tissue evidence="1">Leaves</tissue>
    </source>
</reference>
<dbReference type="EMBL" id="CM042013">
    <property type="protein sequence ID" value="KAI3738944.1"/>
    <property type="molecule type" value="Genomic_DNA"/>
</dbReference>
<organism evidence="1 2">
    <name type="scientific">Cichorium intybus</name>
    <name type="common">Chicory</name>
    <dbReference type="NCBI Taxonomy" id="13427"/>
    <lineage>
        <taxon>Eukaryota</taxon>
        <taxon>Viridiplantae</taxon>
        <taxon>Streptophyta</taxon>
        <taxon>Embryophyta</taxon>
        <taxon>Tracheophyta</taxon>
        <taxon>Spermatophyta</taxon>
        <taxon>Magnoliopsida</taxon>
        <taxon>eudicotyledons</taxon>
        <taxon>Gunneridae</taxon>
        <taxon>Pentapetalae</taxon>
        <taxon>asterids</taxon>
        <taxon>campanulids</taxon>
        <taxon>Asterales</taxon>
        <taxon>Asteraceae</taxon>
        <taxon>Cichorioideae</taxon>
        <taxon>Cichorieae</taxon>
        <taxon>Cichoriinae</taxon>
        <taxon>Cichorium</taxon>
    </lineage>
</organism>
<proteinExistence type="predicted"/>
<dbReference type="Proteomes" id="UP001055811">
    <property type="component" value="Linkage Group LG05"/>
</dbReference>
<evidence type="ECO:0000313" key="2">
    <source>
        <dbReference type="Proteomes" id="UP001055811"/>
    </source>
</evidence>
<reference evidence="2" key="1">
    <citation type="journal article" date="2022" name="Mol. Ecol. Resour.">
        <title>The genomes of chicory, endive, great burdock and yacon provide insights into Asteraceae palaeo-polyploidization history and plant inulin production.</title>
        <authorList>
            <person name="Fan W."/>
            <person name="Wang S."/>
            <person name="Wang H."/>
            <person name="Wang A."/>
            <person name="Jiang F."/>
            <person name="Liu H."/>
            <person name="Zhao H."/>
            <person name="Xu D."/>
            <person name="Zhang Y."/>
        </authorList>
    </citation>
    <scope>NUCLEOTIDE SEQUENCE [LARGE SCALE GENOMIC DNA]</scope>
    <source>
        <strain evidence="2">cv. Punajuju</strain>
    </source>
</reference>
<name>A0ACB9CX95_CICIN</name>
<protein>
    <submittedName>
        <fullName evidence="1">Uncharacterized protein</fullName>
    </submittedName>
</protein>
<keyword evidence="2" id="KW-1185">Reference proteome</keyword>